<proteinExistence type="predicted"/>
<feature type="region of interest" description="Disordered" evidence="1">
    <location>
        <begin position="1"/>
        <end position="40"/>
    </location>
</feature>
<feature type="compositionally biased region" description="Low complexity" evidence="1">
    <location>
        <begin position="13"/>
        <end position="24"/>
    </location>
</feature>
<dbReference type="OrthoDB" id="3801338at2759"/>
<accession>A0A6G1J6A0</accession>
<dbReference type="EMBL" id="MU005577">
    <property type="protein sequence ID" value="KAF2686036.1"/>
    <property type="molecule type" value="Genomic_DNA"/>
</dbReference>
<protein>
    <submittedName>
        <fullName evidence="2">Uncharacterized protein</fullName>
    </submittedName>
</protein>
<sequence>MQHNTDRTRREGSTPSTASTTSTRPLPPPPSTTSAPVQASASANIVQQVADIQHLSYERRGNLANNPMLSIISGGRTFKIPIDVFRAVSSKASLVDHSDPSMPKFVLVPMHPGPTAHLLGWLKQVVTLQKAPYLNMLYNMKKDLAIVRVGKMLGIEYVQDIFNFYWRKFKKDKLTYEDIDVVLSLMVSKQDSFFVTMTEVARLRRLRRVGYQPPVAERGRRARPYKASS</sequence>
<evidence type="ECO:0000313" key="3">
    <source>
        <dbReference type="Proteomes" id="UP000799291"/>
    </source>
</evidence>
<dbReference type="Proteomes" id="UP000799291">
    <property type="component" value="Unassembled WGS sequence"/>
</dbReference>
<feature type="compositionally biased region" description="Basic and acidic residues" evidence="1">
    <location>
        <begin position="1"/>
        <end position="12"/>
    </location>
</feature>
<name>A0A6G1J6A0_9PLEO</name>
<evidence type="ECO:0000313" key="2">
    <source>
        <dbReference type="EMBL" id="KAF2686036.1"/>
    </source>
</evidence>
<evidence type="ECO:0000256" key="1">
    <source>
        <dbReference type="SAM" id="MobiDB-lite"/>
    </source>
</evidence>
<reference evidence="2" key="1">
    <citation type="journal article" date="2020" name="Stud. Mycol.">
        <title>101 Dothideomycetes genomes: a test case for predicting lifestyles and emergence of pathogens.</title>
        <authorList>
            <person name="Haridas S."/>
            <person name="Albert R."/>
            <person name="Binder M."/>
            <person name="Bloem J."/>
            <person name="Labutti K."/>
            <person name="Salamov A."/>
            <person name="Andreopoulos B."/>
            <person name="Baker S."/>
            <person name="Barry K."/>
            <person name="Bills G."/>
            <person name="Bluhm B."/>
            <person name="Cannon C."/>
            <person name="Castanera R."/>
            <person name="Culley D."/>
            <person name="Daum C."/>
            <person name="Ezra D."/>
            <person name="Gonzalez J."/>
            <person name="Henrissat B."/>
            <person name="Kuo A."/>
            <person name="Liang C."/>
            <person name="Lipzen A."/>
            <person name="Lutzoni F."/>
            <person name="Magnuson J."/>
            <person name="Mondo S."/>
            <person name="Nolan M."/>
            <person name="Ohm R."/>
            <person name="Pangilinan J."/>
            <person name="Park H.-J."/>
            <person name="Ramirez L."/>
            <person name="Alfaro M."/>
            <person name="Sun H."/>
            <person name="Tritt A."/>
            <person name="Yoshinaga Y."/>
            <person name="Zwiers L.-H."/>
            <person name="Turgeon B."/>
            <person name="Goodwin S."/>
            <person name="Spatafora J."/>
            <person name="Crous P."/>
            <person name="Grigoriev I."/>
        </authorList>
    </citation>
    <scope>NUCLEOTIDE SEQUENCE</scope>
    <source>
        <strain evidence="2">CBS 122367</strain>
    </source>
</reference>
<dbReference type="AlphaFoldDB" id="A0A6G1J6A0"/>
<gene>
    <name evidence="2" type="ORF">K458DRAFT_402577</name>
</gene>
<keyword evidence="3" id="KW-1185">Reference proteome</keyword>
<organism evidence="2 3">
    <name type="scientific">Lentithecium fluviatile CBS 122367</name>
    <dbReference type="NCBI Taxonomy" id="1168545"/>
    <lineage>
        <taxon>Eukaryota</taxon>
        <taxon>Fungi</taxon>
        <taxon>Dikarya</taxon>
        <taxon>Ascomycota</taxon>
        <taxon>Pezizomycotina</taxon>
        <taxon>Dothideomycetes</taxon>
        <taxon>Pleosporomycetidae</taxon>
        <taxon>Pleosporales</taxon>
        <taxon>Massarineae</taxon>
        <taxon>Lentitheciaceae</taxon>
        <taxon>Lentithecium</taxon>
    </lineage>
</organism>